<dbReference type="Proteomes" id="UP000747542">
    <property type="component" value="Unassembled WGS sequence"/>
</dbReference>
<name>A0A8J5T989_HOMAM</name>
<dbReference type="GO" id="GO:0016301">
    <property type="term" value="F:kinase activity"/>
    <property type="evidence" value="ECO:0007669"/>
    <property type="project" value="UniProtKB-KW"/>
</dbReference>
<evidence type="ECO:0000313" key="4">
    <source>
        <dbReference type="Proteomes" id="UP000747542"/>
    </source>
</evidence>
<dbReference type="InterPro" id="IPR011992">
    <property type="entry name" value="EF-hand-dom_pair"/>
</dbReference>
<keyword evidence="3" id="KW-0808">Transferase</keyword>
<keyword evidence="3" id="KW-0418">Kinase</keyword>
<dbReference type="SUPFAM" id="SSF47473">
    <property type="entry name" value="EF-hand"/>
    <property type="match status" value="1"/>
</dbReference>
<feature type="non-terminal residue" evidence="3">
    <location>
        <position position="175"/>
    </location>
</feature>
<gene>
    <name evidence="3" type="primary">Dgk-L</name>
    <name evidence="3" type="ORF">Hamer_G018668</name>
</gene>
<evidence type="ECO:0000259" key="2">
    <source>
        <dbReference type="Pfam" id="PF14513"/>
    </source>
</evidence>
<feature type="compositionally biased region" description="Low complexity" evidence="1">
    <location>
        <begin position="103"/>
        <end position="121"/>
    </location>
</feature>
<accession>A0A8J5T989</accession>
<dbReference type="Pfam" id="PF14513">
    <property type="entry name" value="DAG_kinase_N"/>
    <property type="match status" value="1"/>
</dbReference>
<proteinExistence type="predicted"/>
<feature type="domain" description="Diacylglycerol kinase type I N-terminal" evidence="2">
    <location>
        <begin position="75"/>
        <end position="165"/>
    </location>
</feature>
<organism evidence="3 4">
    <name type="scientific">Homarus americanus</name>
    <name type="common">American lobster</name>
    <dbReference type="NCBI Taxonomy" id="6706"/>
    <lineage>
        <taxon>Eukaryota</taxon>
        <taxon>Metazoa</taxon>
        <taxon>Ecdysozoa</taxon>
        <taxon>Arthropoda</taxon>
        <taxon>Crustacea</taxon>
        <taxon>Multicrustacea</taxon>
        <taxon>Malacostraca</taxon>
        <taxon>Eumalacostraca</taxon>
        <taxon>Eucarida</taxon>
        <taxon>Decapoda</taxon>
        <taxon>Pleocyemata</taxon>
        <taxon>Astacidea</taxon>
        <taxon>Nephropoidea</taxon>
        <taxon>Nephropidae</taxon>
        <taxon>Homarus</taxon>
    </lineage>
</organism>
<comment type="caution">
    <text evidence="3">The sequence shown here is derived from an EMBL/GenBank/DDBJ whole genome shotgun (WGS) entry which is preliminary data.</text>
</comment>
<dbReference type="EMBL" id="JAHLQT010009960">
    <property type="protein sequence ID" value="KAG7173385.1"/>
    <property type="molecule type" value="Genomic_DNA"/>
</dbReference>
<feature type="compositionally biased region" description="Polar residues" evidence="1">
    <location>
        <begin position="15"/>
        <end position="28"/>
    </location>
</feature>
<dbReference type="Gene3D" id="1.10.238.110">
    <property type="entry name" value="Diacylglycerol kinase alpha"/>
    <property type="match status" value="1"/>
</dbReference>
<feature type="non-terminal residue" evidence="3">
    <location>
        <position position="1"/>
    </location>
</feature>
<reference evidence="3" key="1">
    <citation type="journal article" date="2021" name="Sci. Adv.">
        <title>The American lobster genome reveals insights on longevity, neural, and immune adaptations.</title>
        <authorList>
            <person name="Polinski J.M."/>
            <person name="Zimin A.V."/>
            <person name="Clark K.F."/>
            <person name="Kohn A.B."/>
            <person name="Sadowski N."/>
            <person name="Timp W."/>
            <person name="Ptitsyn A."/>
            <person name="Khanna P."/>
            <person name="Romanova D.Y."/>
            <person name="Williams P."/>
            <person name="Greenwood S.J."/>
            <person name="Moroz L.L."/>
            <person name="Walt D.R."/>
            <person name="Bodnar A.G."/>
        </authorList>
    </citation>
    <scope>NUCLEOTIDE SEQUENCE</scope>
    <source>
        <strain evidence="3">GMGI-L3</strain>
    </source>
</reference>
<dbReference type="InterPro" id="IPR038199">
    <property type="entry name" value="DGK_typeI_N_sf"/>
</dbReference>
<dbReference type="AlphaFoldDB" id="A0A8J5T989"/>
<feature type="region of interest" description="Disordered" evidence="1">
    <location>
        <begin position="1"/>
        <end position="125"/>
    </location>
</feature>
<evidence type="ECO:0000256" key="1">
    <source>
        <dbReference type="SAM" id="MobiDB-lite"/>
    </source>
</evidence>
<evidence type="ECO:0000313" key="3">
    <source>
        <dbReference type="EMBL" id="KAG7173385.1"/>
    </source>
</evidence>
<sequence>EMAVMSSATACAPITSHNTSGGSISNLATCAVGESMVGGGGRRPGREASRPHKRSSSLGHNRSDSEASSRTRTGSIGACVHPLVTVTQTNSYTDGKVEKSTDSSPSHSQMSRSSSKKSNNSLLVTNGKLEDVKHLVRKSSSIEVHTVRVNLKDIICYLTLLEGGRPEDKLECEYL</sequence>
<keyword evidence="4" id="KW-1185">Reference proteome</keyword>
<protein>
    <submittedName>
        <fullName evidence="3">Diacylglycerol kinase 1-like</fullName>
    </submittedName>
</protein>
<dbReference type="InterPro" id="IPR029477">
    <property type="entry name" value="DAG_kinase_typeI_N"/>
</dbReference>